<dbReference type="Pfam" id="PF13419">
    <property type="entry name" value="HAD_2"/>
    <property type="match status" value="1"/>
</dbReference>
<dbReference type="InterPro" id="IPR023198">
    <property type="entry name" value="PGP-like_dom2"/>
</dbReference>
<dbReference type="SFLD" id="SFLDS00003">
    <property type="entry name" value="Haloacid_Dehalogenase"/>
    <property type="match status" value="1"/>
</dbReference>
<dbReference type="InterPro" id="IPR036412">
    <property type="entry name" value="HAD-like_sf"/>
</dbReference>
<sequence>MAKSIRAVMFDLDGTLLDTAPDFIVVVNQLLAEQQRPALATETIRAGVSNGSKALIKLAFAIDESNEQFEPLRHRLLELYLAHIAVYTTPFPGINDLLDKLADNNIVWGIATNKPATYTLPLMAALDIHPAPLSVICPDHVARSKPDPESLFLASKQLGCTPDEIIYIGDHKRDIDCGKGAGSITIAAAYGYVDEGDDPASWNADYCVNHANEIWPIIEKYL</sequence>
<dbReference type="Gene3D" id="1.10.150.240">
    <property type="entry name" value="Putative phosphatase, domain 2"/>
    <property type="match status" value="1"/>
</dbReference>
<accession>A0ABU1UWJ1</accession>
<dbReference type="EC" id="3.1.3.18" evidence="5"/>
<evidence type="ECO:0000256" key="4">
    <source>
        <dbReference type="ARBA" id="ARBA00023277"/>
    </source>
</evidence>
<dbReference type="Gene3D" id="3.40.50.1000">
    <property type="entry name" value="HAD superfamily/HAD-like"/>
    <property type="match status" value="1"/>
</dbReference>
<dbReference type="InterPro" id="IPR023214">
    <property type="entry name" value="HAD_sf"/>
</dbReference>
<dbReference type="EMBL" id="JAVDVX010000002">
    <property type="protein sequence ID" value="MDR7089528.1"/>
    <property type="molecule type" value="Genomic_DNA"/>
</dbReference>
<dbReference type="SFLD" id="SFLDG01135">
    <property type="entry name" value="C1.5.6:_HAD__Beta-PGM__Phospha"/>
    <property type="match status" value="1"/>
</dbReference>
<dbReference type="PANTHER" id="PTHR43434">
    <property type="entry name" value="PHOSPHOGLYCOLATE PHOSPHATASE"/>
    <property type="match status" value="1"/>
</dbReference>
<dbReference type="NCBIfam" id="TIGR01509">
    <property type="entry name" value="HAD-SF-IA-v3"/>
    <property type="match status" value="1"/>
</dbReference>
<dbReference type="PANTHER" id="PTHR43434:SF23">
    <property type="entry name" value="PHOSPHOGLYCOLATE PHOSPHATASE"/>
    <property type="match status" value="1"/>
</dbReference>
<dbReference type="SUPFAM" id="SSF56784">
    <property type="entry name" value="HAD-like"/>
    <property type="match status" value="1"/>
</dbReference>
<keyword evidence="6" id="KW-1185">Reference proteome</keyword>
<evidence type="ECO:0000313" key="6">
    <source>
        <dbReference type="Proteomes" id="UP001253595"/>
    </source>
</evidence>
<dbReference type="InterPro" id="IPR041492">
    <property type="entry name" value="HAD_2"/>
</dbReference>
<dbReference type="InterPro" id="IPR006439">
    <property type="entry name" value="HAD-SF_hydro_IA"/>
</dbReference>
<dbReference type="RefSeq" id="WP_310070785.1">
    <property type="nucleotide sequence ID" value="NZ_JAVDVX010000002.1"/>
</dbReference>
<organism evidence="5 6">
    <name type="scientific">Cellvibrio fibrivorans</name>
    <dbReference type="NCBI Taxonomy" id="126350"/>
    <lineage>
        <taxon>Bacteria</taxon>
        <taxon>Pseudomonadati</taxon>
        <taxon>Pseudomonadota</taxon>
        <taxon>Gammaproteobacteria</taxon>
        <taxon>Cellvibrionales</taxon>
        <taxon>Cellvibrionaceae</taxon>
        <taxon>Cellvibrio</taxon>
    </lineage>
</organism>
<protein>
    <submittedName>
        <fullName evidence="5">Phosphoglycolate phosphatase</fullName>
        <ecNumber evidence="5">3.1.3.18</ecNumber>
    </submittedName>
</protein>
<keyword evidence="1" id="KW-0479">Metal-binding</keyword>
<evidence type="ECO:0000256" key="3">
    <source>
        <dbReference type="ARBA" id="ARBA00022842"/>
    </source>
</evidence>
<dbReference type="NCBIfam" id="TIGR01549">
    <property type="entry name" value="HAD-SF-IA-v1"/>
    <property type="match status" value="1"/>
</dbReference>
<proteinExistence type="predicted"/>
<keyword evidence="4" id="KW-0119">Carbohydrate metabolism</keyword>
<gene>
    <name evidence="5" type="ORF">J2X05_001534</name>
</gene>
<keyword evidence="3" id="KW-0460">Magnesium</keyword>
<comment type="caution">
    <text evidence="5">The sequence shown here is derived from an EMBL/GenBank/DDBJ whole genome shotgun (WGS) entry which is preliminary data.</text>
</comment>
<dbReference type="GO" id="GO:0008967">
    <property type="term" value="F:phosphoglycolate phosphatase activity"/>
    <property type="evidence" value="ECO:0007669"/>
    <property type="project" value="UniProtKB-EC"/>
</dbReference>
<name>A0ABU1UWJ1_9GAMM</name>
<evidence type="ECO:0000313" key="5">
    <source>
        <dbReference type="EMBL" id="MDR7089528.1"/>
    </source>
</evidence>
<evidence type="ECO:0000256" key="1">
    <source>
        <dbReference type="ARBA" id="ARBA00022723"/>
    </source>
</evidence>
<dbReference type="PRINTS" id="PR00413">
    <property type="entry name" value="HADHALOGNASE"/>
</dbReference>
<dbReference type="SFLD" id="SFLDG01129">
    <property type="entry name" value="C1.5:_HAD__Beta-PGM__Phosphata"/>
    <property type="match status" value="1"/>
</dbReference>
<evidence type="ECO:0000256" key="2">
    <source>
        <dbReference type="ARBA" id="ARBA00022801"/>
    </source>
</evidence>
<dbReference type="InterPro" id="IPR050155">
    <property type="entry name" value="HAD-like_hydrolase_sf"/>
</dbReference>
<reference evidence="5 6" key="1">
    <citation type="submission" date="2023-07" db="EMBL/GenBank/DDBJ databases">
        <title>Sorghum-associated microbial communities from plants grown in Nebraska, USA.</title>
        <authorList>
            <person name="Schachtman D."/>
        </authorList>
    </citation>
    <scope>NUCLEOTIDE SEQUENCE [LARGE SCALE GENOMIC DNA]</scope>
    <source>
        <strain evidence="5 6">BE190</strain>
    </source>
</reference>
<keyword evidence="2 5" id="KW-0378">Hydrolase</keyword>
<dbReference type="Proteomes" id="UP001253595">
    <property type="component" value="Unassembled WGS sequence"/>
</dbReference>